<feature type="region of interest" description="Disordered" evidence="1">
    <location>
        <begin position="20"/>
        <end position="49"/>
    </location>
</feature>
<dbReference type="AlphaFoldDB" id="A0A2P9HMZ8"/>
<sequence>MHKQQHSVYATFKTPAQQNIEQSQLLDTGKVGRAQDGRMQNSVASVREA</sequence>
<evidence type="ECO:0000313" key="3">
    <source>
        <dbReference type="Proteomes" id="UP000246073"/>
    </source>
</evidence>
<evidence type="ECO:0000256" key="1">
    <source>
        <dbReference type="SAM" id="MobiDB-lite"/>
    </source>
</evidence>
<name>A0A2P9HMZ8_9HYPH</name>
<accession>A0A2P9HMZ8</accession>
<organism evidence="2 3">
    <name type="scientific">Ochrobactrum soli</name>
    <dbReference type="NCBI Taxonomy" id="2448455"/>
    <lineage>
        <taxon>Bacteria</taxon>
        <taxon>Pseudomonadati</taxon>
        <taxon>Pseudomonadota</taxon>
        <taxon>Alphaproteobacteria</taxon>
        <taxon>Hyphomicrobiales</taxon>
        <taxon>Brucellaceae</taxon>
        <taxon>Brucella/Ochrobactrum group</taxon>
        <taxon>Ochrobactrum</taxon>
    </lineage>
</organism>
<evidence type="ECO:0000313" key="2">
    <source>
        <dbReference type="EMBL" id="SPL65472.1"/>
    </source>
</evidence>
<dbReference type="Proteomes" id="UP000246073">
    <property type="component" value="Unassembled WGS sequence"/>
</dbReference>
<gene>
    <name evidence="2" type="ORF">OHAE_1339</name>
</gene>
<dbReference type="EMBL" id="OOFM01000005">
    <property type="protein sequence ID" value="SPL65472.1"/>
    <property type="molecule type" value="Genomic_DNA"/>
</dbReference>
<feature type="compositionally biased region" description="Polar residues" evidence="1">
    <location>
        <begin position="38"/>
        <end position="49"/>
    </location>
</feature>
<reference evidence="3" key="1">
    <citation type="submission" date="2017-12" db="EMBL/GenBank/DDBJ databases">
        <authorList>
            <person name="Diaz M."/>
        </authorList>
    </citation>
    <scope>NUCLEOTIDE SEQUENCE [LARGE SCALE GENOMIC DNA]</scope>
    <source>
        <strain evidence="3">FI11154</strain>
    </source>
</reference>
<proteinExistence type="predicted"/>
<protein>
    <submittedName>
        <fullName evidence="2">Uncharacterized protein</fullName>
    </submittedName>
</protein>